<dbReference type="Gene3D" id="1.10.10.60">
    <property type="entry name" value="Homeodomain-like"/>
    <property type="match status" value="1"/>
</dbReference>
<gene>
    <name evidence="5" type="ORF">EL17_18415</name>
</gene>
<protein>
    <recommendedName>
        <fullName evidence="4">HTH araC/xylS-type domain-containing protein</fullName>
    </recommendedName>
</protein>
<keyword evidence="1" id="KW-0805">Transcription regulation</keyword>
<dbReference type="OrthoDB" id="629929at2"/>
<evidence type="ECO:0000256" key="2">
    <source>
        <dbReference type="ARBA" id="ARBA00023125"/>
    </source>
</evidence>
<dbReference type="Pfam" id="PF12833">
    <property type="entry name" value="HTH_18"/>
    <property type="match status" value="1"/>
</dbReference>
<dbReference type="PANTHER" id="PTHR43280:SF32">
    <property type="entry name" value="TRANSCRIPTIONAL REGULATORY PROTEIN"/>
    <property type="match status" value="1"/>
</dbReference>
<dbReference type="InterPro" id="IPR009057">
    <property type="entry name" value="Homeodomain-like_sf"/>
</dbReference>
<feature type="domain" description="HTH araC/xylS-type" evidence="4">
    <location>
        <begin position="193"/>
        <end position="303"/>
    </location>
</feature>
<dbReference type="AlphaFoldDB" id="A0A074LFZ4"/>
<evidence type="ECO:0000256" key="3">
    <source>
        <dbReference type="ARBA" id="ARBA00023163"/>
    </source>
</evidence>
<evidence type="ECO:0000256" key="1">
    <source>
        <dbReference type="ARBA" id="ARBA00023015"/>
    </source>
</evidence>
<evidence type="ECO:0000259" key="4">
    <source>
        <dbReference type="PROSITE" id="PS01124"/>
    </source>
</evidence>
<proteinExistence type="predicted"/>
<dbReference type="STRING" id="1048983.EL17_18415"/>
<dbReference type="EMBL" id="JMIH01000024">
    <property type="protein sequence ID" value="KEO72707.1"/>
    <property type="molecule type" value="Genomic_DNA"/>
</dbReference>
<evidence type="ECO:0000313" key="5">
    <source>
        <dbReference type="EMBL" id="KEO72707.1"/>
    </source>
</evidence>
<dbReference type="GO" id="GO:0003700">
    <property type="term" value="F:DNA-binding transcription factor activity"/>
    <property type="evidence" value="ECO:0007669"/>
    <property type="project" value="InterPro"/>
</dbReference>
<dbReference type="InterPro" id="IPR018060">
    <property type="entry name" value="HTH_AraC"/>
</dbReference>
<dbReference type="SMART" id="SM00342">
    <property type="entry name" value="HTH_ARAC"/>
    <property type="match status" value="1"/>
</dbReference>
<comment type="caution">
    <text evidence="5">The sequence shown here is derived from an EMBL/GenBank/DDBJ whole genome shotgun (WGS) entry which is preliminary data.</text>
</comment>
<reference evidence="5 6" key="1">
    <citation type="submission" date="2014-04" db="EMBL/GenBank/DDBJ databases">
        <title>Characterization and application of a salt tolerant electro-active bacterium.</title>
        <authorList>
            <person name="Yang L."/>
            <person name="Wei S."/>
            <person name="Tay Q.X.M."/>
        </authorList>
    </citation>
    <scope>NUCLEOTIDE SEQUENCE [LARGE SCALE GENOMIC DNA]</scope>
    <source>
        <strain evidence="5 6">LY1</strain>
    </source>
</reference>
<dbReference type="RefSeq" id="WP_035077441.1">
    <property type="nucleotide sequence ID" value="NZ_JMIH01000024.1"/>
</dbReference>
<dbReference type="PROSITE" id="PS01124">
    <property type="entry name" value="HTH_ARAC_FAMILY_2"/>
    <property type="match status" value="1"/>
</dbReference>
<dbReference type="PANTHER" id="PTHR43280">
    <property type="entry name" value="ARAC-FAMILY TRANSCRIPTIONAL REGULATOR"/>
    <property type="match status" value="1"/>
</dbReference>
<keyword evidence="6" id="KW-1185">Reference proteome</keyword>
<dbReference type="Proteomes" id="UP000027821">
    <property type="component" value="Unassembled WGS sequence"/>
</dbReference>
<sequence length="306" mass="35426">MKHAISLSEFYAQIKTDNPHIATDLLGHFNVFEIEKVRKRMANSPEMPYDKRTYFKISLIKGSSTVEYADKTLEIKAYGLLFATPKIPYNFNPTGDDQSGYFCVFTYDFLAPEMIWEKMENLTVFSQNATPVFEISKADYESFTLIYQKMQSELASDYEYRYELLRNYVSELIYNGQKLMPKRPKGSGLTASKRIVGLFIELLERQFPIENPRQSLQLRKAEDYASRLAIHTNHLNKTLKEETSFTTKQFINLRIAEEAKTLLSKTDWPVTVIADCLGFEETAHFSNFFKKHVGDSPLKFRAGVMI</sequence>
<dbReference type="SUPFAM" id="SSF46689">
    <property type="entry name" value="Homeodomain-like"/>
    <property type="match status" value="1"/>
</dbReference>
<evidence type="ECO:0000313" key="6">
    <source>
        <dbReference type="Proteomes" id="UP000027821"/>
    </source>
</evidence>
<keyword evidence="2" id="KW-0238">DNA-binding</keyword>
<dbReference type="GO" id="GO:0043565">
    <property type="term" value="F:sequence-specific DNA binding"/>
    <property type="evidence" value="ECO:0007669"/>
    <property type="project" value="InterPro"/>
</dbReference>
<accession>A0A074LFZ4</accession>
<organism evidence="5 6">
    <name type="scientific">Anditalea andensis</name>
    <dbReference type="NCBI Taxonomy" id="1048983"/>
    <lineage>
        <taxon>Bacteria</taxon>
        <taxon>Pseudomonadati</taxon>
        <taxon>Bacteroidota</taxon>
        <taxon>Cytophagia</taxon>
        <taxon>Cytophagales</taxon>
        <taxon>Cytophagaceae</taxon>
        <taxon>Anditalea</taxon>
    </lineage>
</organism>
<dbReference type="eggNOG" id="COG2207">
    <property type="taxonomic scope" value="Bacteria"/>
</dbReference>
<name>A0A074LFZ4_9BACT</name>
<keyword evidence="3" id="KW-0804">Transcription</keyword>